<feature type="region of interest" description="Disordered" evidence="7">
    <location>
        <begin position="917"/>
        <end position="965"/>
    </location>
</feature>
<dbReference type="OMA" id="AWHSTQQ"/>
<evidence type="ECO:0000313" key="10">
    <source>
        <dbReference type="RefSeq" id="XP_035671143.1"/>
    </source>
</evidence>
<dbReference type="GeneID" id="118412405"/>
<feature type="region of interest" description="Disordered" evidence="7">
    <location>
        <begin position="269"/>
        <end position="289"/>
    </location>
</feature>
<dbReference type="OrthoDB" id="10051712at2759"/>
<evidence type="ECO:0000256" key="1">
    <source>
        <dbReference type="ARBA" id="ARBA00004496"/>
    </source>
</evidence>
<protein>
    <submittedName>
        <fullName evidence="10">Folliculin-interacting protein 2-like isoform X1</fullName>
    </submittedName>
</protein>
<dbReference type="Proteomes" id="UP000001554">
    <property type="component" value="Chromosome 3"/>
</dbReference>
<feature type="region of interest" description="Disordered" evidence="7">
    <location>
        <begin position="827"/>
        <end position="858"/>
    </location>
</feature>
<dbReference type="GO" id="GO:0051087">
    <property type="term" value="F:protein-folding chaperone binding"/>
    <property type="evidence" value="ECO:0000318"/>
    <property type="project" value="GO_Central"/>
</dbReference>
<gene>
    <name evidence="10" type="primary">LOC118412405</name>
</gene>
<dbReference type="Pfam" id="PF14637">
    <property type="entry name" value="FNIP_M"/>
    <property type="match status" value="1"/>
</dbReference>
<feature type="compositionally biased region" description="Low complexity" evidence="7">
    <location>
        <begin position="833"/>
        <end position="845"/>
    </location>
</feature>
<evidence type="ECO:0000256" key="7">
    <source>
        <dbReference type="SAM" id="MobiDB-lite"/>
    </source>
</evidence>
<dbReference type="GO" id="GO:0042030">
    <property type="term" value="F:ATPase inhibitor activity"/>
    <property type="evidence" value="ECO:0000318"/>
    <property type="project" value="GO_Central"/>
</dbReference>
<reference evidence="9" key="1">
    <citation type="journal article" date="2020" name="Nat. Ecol. Evol.">
        <title>Deeply conserved synteny resolves early events in vertebrate evolution.</title>
        <authorList>
            <person name="Simakov O."/>
            <person name="Marletaz F."/>
            <person name="Yue J.X."/>
            <person name="O'Connell B."/>
            <person name="Jenkins J."/>
            <person name="Brandt A."/>
            <person name="Calef R."/>
            <person name="Tung C.H."/>
            <person name="Huang T.K."/>
            <person name="Schmutz J."/>
            <person name="Satoh N."/>
            <person name="Yu J.K."/>
            <person name="Putnam N.H."/>
            <person name="Green R.E."/>
            <person name="Rokhsar D.S."/>
        </authorList>
    </citation>
    <scope>NUCLEOTIDE SEQUENCE [LARGE SCALE GENOMIC DNA]</scope>
    <source>
        <strain evidence="9">S238N-H82</strain>
    </source>
</reference>
<dbReference type="AlphaFoldDB" id="A0A9J7KV41"/>
<dbReference type="PRINTS" id="PR02073">
    <property type="entry name" value="FOLLICULNIP1"/>
</dbReference>
<keyword evidence="5" id="KW-0472">Membrane</keyword>
<feature type="domain" description="UDENN FNIP1/2-type" evidence="8">
    <location>
        <begin position="81"/>
        <end position="1127"/>
    </location>
</feature>
<evidence type="ECO:0000256" key="6">
    <source>
        <dbReference type="ARBA" id="ARBA00023228"/>
    </source>
</evidence>
<feature type="region of interest" description="Disordered" evidence="7">
    <location>
        <begin position="608"/>
        <end position="654"/>
    </location>
</feature>
<dbReference type="GO" id="GO:0005765">
    <property type="term" value="C:lysosomal membrane"/>
    <property type="evidence" value="ECO:0007669"/>
    <property type="project" value="UniProtKB-SubCell"/>
</dbReference>
<comment type="similarity">
    <text evidence="3">Belongs to the FNIP family.</text>
</comment>
<sequence length="1136" mass="125584">MGISLESLDQRLKDFAMQNLDKKLRCYSGHQLRQDLKKCLFKVHHEFRTCKSKAKGKAQVDTEQRSIAIADAPQSWKPPSFDKSQVRMLVFRDCEPQGKKLLFDSKAIRVVQDDETDSQCRVYGAGKFAQPVTRQSSKDGSTPQNSTGFKYQYLRPGSDVKLLGEMMFGSIALSYQGSTLKIHNIRVPPQLMLTKVFTVKPVKEASLEDSCDSHDLLTGPKTILNLSNRLSSGSASVAHSMPMAVPKSPGPENQREDDDSGIVASAASNNSMVTPFPSPSSSFSSTNSNSFHRRFMRSQATSMEYGLMRRCSGDFSGFSNTDDSMSSPPSSGCSRGRSPKIGVAVIISLPESDEESSRQFQKFFFSHFTLLETHMHKLRMGVERALRKTSQLFIQRCIEALDTFRDDVWHLYTAVRIQEPVWLNMMSYSKQRRHLVEHFLQELVVTMDHCNNKTTNYFLSTLLTAVLTHHLAWVPTVTPAGATPPSRTYLDKHSSKTLDMLAKTHPYNPLWAQLSDLYGAIGYPIKLARTVVTGRKAELVNRLLYLLSYFIRCSEVHENSEERDEVGENTAEKSEFRSCLVCGEESGAEYILVSKEEEGFTPAIDISCSAHDSEEPNGRLSDSTNRLTPQRRDSNESNNNSVVCRESPTDLQESRLENVSHVQRVSPRFERADALVDAAGSSMLTVGKDGGMVSPTRQLDEKEKYRYARMASKEGSISMLDEYFDGETEAKTIDDIQDELIRQSQEEERTAYDKRGESDRHSVAVQRTSQAGVSDLSRPVTLEGIDICEVESRGRALLTPNALSPVDEVPTPVMSCAGTPVAAPFASPVSGGTTPATPLSTSPRPSTTPSPVIPKEGQADCVPTQAFTDAMFEGSTDSTLTNASFTTSCESNQTARAGTQTPVQLDREDGVFSMKGEEEGGVSALPGDTDRKMSSCSSHGDQQEVLPDDLPMPRSKSVQNPPQRLESNFGRSLLAGYSEKYLPDFVLLGTGESDFRQQLQTDLQLATQTSVLDEPIAEAVCIVADTDRWTVQLYSSQKRGDKPAADVMGSAQVSSILQSVANLHRLKMPAEFCLMHLEDRLQELFFKSKMLAEYLRGHTRVTIQELSACVGIESSDLPLLTAVASTHSPHVAMSLV</sequence>
<keyword evidence="6" id="KW-0458">Lysosome</keyword>
<feature type="region of interest" description="Disordered" evidence="7">
    <location>
        <begin position="240"/>
        <end position="259"/>
    </location>
</feature>
<dbReference type="InterPro" id="IPR028086">
    <property type="entry name" value="FNIP_C_dom"/>
</dbReference>
<keyword evidence="9" id="KW-1185">Reference proteome</keyword>
<feature type="compositionally biased region" description="Low complexity" evidence="7">
    <location>
        <begin position="279"/>
        <end position="289"/>
    </location>
</feature>
<evidence type="ECO:0000256" key="4">
    <source>
        <dbReference type="ARBA" id="ARBA00022490"/>
    </source>
</evidence>
<dbReference type="KEGG" id="bfo:118412405"/>
<dbReference type="InterPro" id="IPR028085">
    <property type="entry name" value="FNIP_mid_dom"/>
</dbReference>
<dbReference type="InterPro" id="IPR026156">
    <property type="entry name" value="FNIP_fam"/>
</dbReference>
<comment type="subcellular location">
    <subcellularLocation>
        <location evidence="1">Cytoplasm</location>
    </subcellularLocation>
    <subcellularLocation>
        <location evidence="2">Lysosome membrane</location>
    </subcellularLocation>
</comment>
<dbReference type="RefSeq" id="XP_035671143.1">
    <property type="nucleotide sequence ID" value="XM_035815250.1"/>
</dbReference>
<dbReference type="InterPro" id="IPR028084">
    <property type="entry name" value="FNIP_N_dom"/>
</dbReference>
<dbReference type="Pfam" id="PF14636">
    <property type="entry name" value="FNIP_N"/>
    <property type="match status" value="1"/>
</dbReference>
<dbReference type="GO" id="GO:0005737">
    <property type="term" value="C:cytoplasm"/>
    <property type="evidence" value="ECO:0000318"/>
    <property type="project" value="GO_Central"/>
</dbReference>
<dbReference type="PROSITE" id="PS51836">
    <property type="entry name" value="DENN_FNIP12"/>
    <property type="match status" value="1"/>
</dbReference>
<feature type="compositionally biased region" description="Polar residues" evidence="7">
    <location>
        <begin position="956"/>
        <end position="965"/>
    </location>
</feature>
<reference evidence="10" key="2">
    <citation type="submission" date="2025-08" db="UniProtKB">
        <authorList>
            <consortium name="RefSeq"/>
        </authorList>
    </citation>
    <scope>IDENTIFICATION</scope>
    <source>
        <strain evidence="10">S238N-H82</strain>
        <tissue evidence="10">Testes</tissue>
    </source>
</reference>
<evidence type="ECO:0000256" key="2">
    <source>
        <dbReference type="ARBA" id="ARBA00004656"/>
    </source>
</evidence>
<dbReference type="InterPro" id="IPR037545">
    <property type="entry name" value="DENN_FNIP1/2"/>
</dbReference>
<feature type="compositionally biased region" description="Basic and acidic residues" evidence="7">
    <location>
        <begin position="745"/>
        <end position="762"/>
    </location>
</feature>
<keyword evidence="4" id="KW-0963">Cytoplasm</keyword>
<proteinExistence type="inferred from homology"/>
<dbReference type="Pfam" id="PF14638">
    <property type="entry name" value="FNIP_C"/>
    <property type="match status" value="1"/>
</dbReference>
<name>A0A9J7KV41_BRAFL</name>
<dbReference type="PANTHER" id="PTHR21634:SF9">
    <property type="entry name" value="RE13835P"/>
    <property type="match status" value="1"/>
</dbReference>
<feature type="region of interest" description="Disordered" evidence="7">
    <location>
        <begin position="745"/>
        <end position="773"/>
    </location>
</feature>
<dbReference type="PANTHER" id="PTHR21634">
    <property type="entry name" value="RE13835P"/>
    <property type="match status" value="1"/>
</dbReference>
<evidence type="ECO:0000313" key="9">
    <source>
        <dbReference type="Proteomes" id="UP000001554"/>
    </source>
</evidence>
<accession>A0A9J7KV41</accession>
<evidence type="ECO:0000259" key="8">
    <source>
        <dbReference type="PROSITE" id="PS51836"/>
    </source>
</evidence>
<organism evidence="9 10">
    <name type="scientific">Branchiostoma floridae</name>
    <name type="common">Florida lancelet</name>
    <name type="synonym">Amphioxus</name>
    <dbReference type="NCBI Taxonomy" id="7739"/>
    <lineage>
        <taxon>Eukaryota</taxon>
        <taxon>Metazoa</taxon>
        <taxon>Chordata</taxon>
        <taxon>Cephalochordata</taxon>
        <taxon>Leptocardii</taxon>
        <taxon>Amphioxiformes</taxon>
        <taxon>Branchiostomatidae</taxon>
        <taxon>Branchiostoma</taxon>
    </lineage>
</organism>
<evidence type="ECO:0000256" key="3">
    <source>
        <dbReference type="ARBA" id="ARBA00007541"/>
    </source>
</evidence>
<evidence type="ECO:0000256" key="5">
    <source>
        <dbReference type="ARBA" id="ARBA00023136"/>
    </source>
</evidence>